<organism evidence="2 3">
    <name type="scientific">Staphylococcus equorum</name>
    <dbReference type="NCBI Taxonomy" id="246432"/>
    <lineage>
        <taxon>Bacteria</taxon>
        <taxon>Bacillati</taxon>
        <taxon>Bacillota</taxon>
        <taxon>Bacilli</taxon>
        <taxon>Bacillales</taxon>
        <taxon>Staphylococcaceae</taxon>
        <taxon>Staphylococcus</taxon>
    </lineage>
</organism>
<protein>
    <recommendedName>
        <fullName evidence="4">Lipoprotein</fullName>
    </recommendedName>
</protein>
<evidence type="ECO:0008006" key="4">
    <source>
        <dbReference type="Google" id="ProtNLM"/>
    </source>
</evidence>
<keyword evidence="3" id="KW-1185">Reference proteome</keyword>
<dbReference type="EMBL" id="JAMBQA010000007">
    <property type="protein sequence ID" value="MDG0846937.1"/>
    <property type="molecule type" value="Genomic_DNA"/>
</dbReference>
<reference evidence="2" key="1">
    <citation type="submission" date="2022-05" db="EMBL/GenBank/DDBJ databases">
        <title>Comparative genomics of Staphylococcus equorum isolates.</title>
        <authorList>
            <person name="Luelf R.H."/>
        </authorList>
    </citation>
    <scope>NUCLEOTIDE SEQUENCE</scope>
    <source>
        <strain evidence="2">TMW 2.2497</strain>
    </source>
</reference>
<dbReference type="Proteomes" id="UP001152422">
    <property type="component" value="Unassembled WGS sequence"/>
</dbReference>
<dbReference type="RefSeq" id="WP_277583503.1">
    <property type="nucleotide sequence ID" value="NZ_JAMBPY010000007.1"/>
</dbReference>
<dbReference type="PROSITE" id="PS51257">
    <property type="entry name" value="PROKAR_LIPOPROTEIN"/>
    <property type="match status" value="1"/>
</dbReference>
<sequence length="225" mass="25191">MKQYIKVLSMVSICTALLMGCSNEETETNNHSGKEAVAQESSENETSNKTQISDEEQKKIKEEMIDWLAEDKKEDGKAVSNRYFSTSSISDGDWYAGTEKGEIQINNTGKPGPEAFDLHAVTGAVAYTPKDGETGFDKEAEDLSNVEGYKEVADLSKPVTKYIFTEEGKVYEYQFEGKDDVTLASGFAPKNHTGKDPNLRPDQQFKETENKALSKFYKELVEEYK</sequence>
<name>A0A9X4LBL2_9STAP</name>
<evidence type="ECO:0000313" key="3">
    <source>
        <dbReference type="Proteomes" id="UP001152422"/>
    </source>
</evidence>
<accession>A0A9X4LBL2</accession>
<proteinExistence type="predicted"/>
<gene>
    <name evidence="2" type="ORF">M4L89_11940</name>
</gene>
<feature type="compositionally biased region" description="Polar residues" evidence="1">
    <location>
        <begin position="39"/>
        <end position="51"/>
    </location>
</feature>
<evidence type="ECO:0000313" key="2">
    <source>
        <dbReference type="EMBL" id="MDG0846937.1"/>
    </source>
</evidence>
<feature type="region of interest" description="Disordered" evidence="1">
    <location>
        <begin position="24"/>
        <end position="58"/>
    </location>
</feature>
<comment type="caution">
    <text evidence="2">The sequence shown here is derived from an EMBL/GenBank/DDBJ whole genome shotgun (WGS) entry which is preliminary data.</text>
</comment>
<evidence type="ECO:0000256" key="1">
    <source>
        <dbReference type="SAM" id="MobiDB-lite"/>
    </source>
</evidence>
<dbReference type="AlphaFoldDB" id="A0A9X4LBL2"/>